<accession>A0ABD0KPS9</accession>
<feature type="non-terminal residue" evidence="2">
    <location>
        <position position="1"/>
    </location>
</feature>
<comment type="caution">
    <text evidence="2">The sequence shown here is derived from an EMBL/GenBank/DDBJ whole genome shotgun (WGS) entry which is preliminary data.</text>
</comment>
<dbReference type="EMBL" id="JACVVK020000141">
    <property type="protein sequence ID" value="KAK7489197.1"/>
    <property type="molecule type" value="Genomic_DNA"/>
</dbReference>
<name>A0ABD0KPS9_9CAEN</name>
<protein>
    <submittedName>
        <fullName evidence="2">Uncharacterized protein</fullName>
    </submittedName>
</protein>
<dbReference type="Proteomes" id="UP001519460">
    <property type="component" value="Unassembled WGS sequence"/>
</dbReference>
<evidence type="ECO:0000256" key="1">
    <source>
        <dbReference type="SAM" id="MobiDB-lite"/>
    </source>
</evidence>
<keyword evidence="3" id="KW-1185">Reference proteome</keyword>
<sequence length="104" mass="12176">GSAEYQEKSTQVWPRRSGWNKNLRDYEYGGEIRWMSFRDMYSSGPLSDSKLHCLVFCKPGHLLNEILWTSNTKLPIPSHTHPRPPPLRRKKGRNKTKQKQTHAT</sequence>
<proteinExistence type="predicted"/>
<dbReference type="AlphaFoldDB" id="A0ABD0KPS9"/>
<feature type="region of interest" description="Disordered" evidence="1">
    <location>
        <begin position="73"/>
        <end position="104"/>
    </location>
</feature>
<feature type="compositionally biased region" description="Basic residues" evidence="1">
    <location>
        <begin position="80"/>
        <end position="104"/>
    </location>
</feature>
<organism evidence="2 3">
    <name type="scientific">Batillaria attramentaria</name>
    <dbReference type="NCBI Taxonomy" id="370345"/>
    <lineage>
        <taxon>Eukaryota</taxon>
        <taxon>Metazoa</taxon>
        <taxon>Spiralia</taxon>
        <taxon>Lophotrochozoa</taxon>
        <taxon>Mollusca</taxon>
        <taxon>Gastropoda</taxon>
        <taxon>Caenogastropoda</taxon>
        <taxon>Sorbeoconcha</taxon>
        <taxon>Cerithioidea</taxon>
        <taxon>Batillariidae</taxon>
        <taxon>Batillaria</taxon>
    </lineage>
</organism>
<reference evidence="2 3" key="1">
    <citation type="journal article" date="2023" name="Sci. Data">
        <title>Genome assembly of the Korean intertidal mud-creeper Batillaria attramentaria.</title>
        <authorList>
            <person name="Patra A.K."/>
            <person name="Ho P.T."/>
            <person name="Jun S."/>
            <person name="Lee S.J."/>
            <person name="Kim Y."/>
            <person name="Won Y.J."/>
        </authorList>
    </citation>
    <scope>NUCLEOTIDE SEQUENCE [LARGE SCALE GENOMIC DNA]</scope>
    <source>
        <strain evidence="2">Wonlab-2016</strain>
    </source>
</reference>
<evidence type="ECO:0000313" key="3">
    <source>
        <dbReference type="Proteomes" id="UP001519460"/>
    </source>
</evidence>
<gene>
    <name evidence="2" type="ORF">BaRGS_00019575</name>
</gene>
<evidence type="ECO:0000313" key="2">
    <source>
        <dbReference type="EMBL" id="KAK7489197.1"/>
    </source>
</evidence>